<dbReference type="InterPro" id="IPR035952">
    <property type="entry name" value="Rhomboid-like_sf"/>
</dbReference>
<keyword evidence="6 7" id="KW-0472">Membrane</keyword>
<name>A0ABS1WRV4_9GAMM</name>
<dbReference type="EMBL" id="JAEVLS010000001">
    <property type="protein sequence ID" value="MBM0103708.1"/>
    <property type="molecule type" value="Genomic_DNA"/>
</dbReference>
<keyword evidence="10" id="KW-1185">Reference proteome</keyword>
<dbReference type="Gene3D" id="1.20.1540.10">
    <property type="entry name" value="Rhomboid-like"/>
    <property type="match status" value="1"/>
</dbReference>
<feature type="domain" description="Peptidase S54 rhomboid" evidence="8">
    <location>
        <begin position="44"/>
        <end position="188"/>
    </location>
</feature>
<keyword evidence="9" id="KW-0645">Protease</keyword>
<keyword evidence="5 7" id="KW-1133">Transmembrane helix</keyword>
<dbReference type="GO" id="GO:0006508">
    <property type="term" value="P:proteolysis"/>
    <property type="evidence" value="ECO:0007669"/>
    <property type="project" value="UniProtKB-KW"/>
</dbReference>
<dbReference type="InterPro" id="IPR050925">
    <property type="entry name" value="Rhomboid_protease_S54"/>
</dbReference>
<evidence type="ECO:0000256" key="6">
    <source>
        <dbReference type="ARBA" id="ARBA00023136"/>
    </source>
</evidence>
<dbReference type="GO" id="GO:0008233">
    <property type="term" value="F:peptidase activity"/>
    <property type="evidence" value="ECO:0007669"/>
    <property type="project" value="UniProtKB-KW"/>
</dbReference>
<comment type="similarity">
    <text evidence="2">Belongs to the peptidase S54 family.</text>
</comment>
<feature type="transmembrane region" description="Helical" evidence="7">
    <location>
        <begin position="136"/>
        <end position="160"/>
    </location>
</feature>
<comment type="subcellular location">
    <subcellularLocation>
        <location evidence="1">Membrane</location>
        <topology evidence="1">Multi-pass membrane protein</topology>
    </subcellularLocation>
</comment>
<evidence type="ECO:0000313" key="9">
    <source>
        <dbReference type="EMBL" id="MBM0103708.1"/>
    </source>
</evidence>
<dbReference type="PANTHER" id="PTHR43731">
    <property type="entry name" value="RHOMBOID PROTEASE"/>
    <property type="match status" value="1"/>
</dbReference>
<feature type="transmembrane region" description="Helical" evidence="7">
    <location>
        <begin position="79"/>
        <end position="98"/>
    </location>
</feature>
<protein>
    <submittedName>
        <fullName evidence="9">Rhomboid family intramembrane serine protease</fullName>
    </submittedName>
</protein>
<keyword evidence="3 7" id="KW-0812">Transmembrane</keyword>
<evidence type="ECO:0000256" key="3">
    <source>
        <dbReference type="ARBA" id="ARBA00022692"/>
    </source>
</evidence>
<proteinExistence type="inferred from homology"/>
<gene>
    <name evidence="9" type="ORF">JM946_03085</name>
</gene>
<evidence type="ECO:0000256" key="2">
    <source>
        <dbReference type="ARBA" id="ARBA00009045"/>
    </source>
</evidence>
<evidence type="ECO:0000256" key="5">
    <source>
        <dbReference type="ARBA" id="ARBA00022989"/>
    </source>
</evidence>
<dbReference type="RefSeq" id="WP_203165668.1">
    <property type="nucleotide sequence ID" value="NZ_JAEVLS010000001.1"/>
</dbReference>
<dbReference type="SUPFAM" id="SSF144091">
    <property type="entry name" value="Rhomboid-like"/>
    <property type="match status" value="1"/>
</dbReference>
<feature type="transmembrane region" description="Helical" evidence="7">
    <location>
        <begin position="6"/>
        <end position="25"/>
    </location>
</feature>
<evidence type="ECO:0000256" key="1">
    <source>
        <dbReference type="ARBA" id="ARBA00004141"/>
    </source>
</evidence>
<reference evidence="9 10" key="1">
    <citation type="journal article" date="2021" name="Int. J. Syst. Evol. Microbiol.">
        <title>Steroidobacter gossypii sp. nov., isolated from soil of cotton cropping field.</title>
        <authorList>
            <person name="Huang R."/>
            <person name="Yang S."/>
            <person name="Zhen C."/>
            <person name="Liu W."/>
        </authorList>
    </citation>
    <scope>NUCLEOTIDE SEQUENCE [LARGE SCALE GENOMIC DNA]</scope>
    <source>
        <strain evidence="9 10">S1-65</strain>
    </source>
</reference>
<dbReference type="InterPro" id="IPR022764">
    <property type="entry name" value="Peptidase_S54_rhomboid_dom"/>
</dbReference>
<keyword evidence="4" id="KW-0378">Hydrolase</keyword>
<feature type="transmembrane region" description="Helical" evidence="7">
    <location>
        <begin position="46"/>
        <end position="73"/>
    </location>
</feature>
<sequence>MSLSLSAALIIFVVTIATSLVGLFGNPKLVERCVFRPYWFLRRRQYDTVVLSTLVHGDLVHLLFNMMTFFFFGFLLERAVGSIHFLALYVAGMLISHAGTYFKHKNNPEYSTLGASGAISAILFASIVFFPDQKLIIFPIPLPIPAPLFAIGYLAYTWYAAKNARGRINHDAHLGGAITGLVYVALVAPSAYSYFFANLF</sequence>
<organism evidence="9 10">
    <name type="scientific">Steroidobacter gossypii</name>
    <dbReference type="NCBI Taxonomy" id="2805490"/>
    <lineage>
        <taxon>Bacteria</taxon>
        <taxon>Pseudomonadati</taxon>
        <taxon>Pseudomonadota</taxon>
        <taxon>Gammaproteobacteria</taxon>
        <taxon>Steroidobacterales</taxon>
        <taxon>Steroidobacteraceae</taxon>
        <taxon>Steroidobacter</taxon>
    </lineage>
</organism>
<evidence type="ECO:0000313" key="10">
    <source>
        <dbReference type="Proteomes" id="UP000661077"/>
    </source>
</evidence>
<dbReference type="PANTHER" id="PTHR43731:SF14">
    <property type="entry name" value="PRESENILIN-ASSOCIATED RHOMBOID-LIKE PROTEIN, MITOCHONDRIAL"/>
    <property type="match status" value="1"/>
</dbReference>
<accession>A0ABS1WRV4</accession>
<evidence type="ECO:0000256" key="4">
    <source>
        <dbReference type="ARBA" id="ARBA00022801"/>
    </source>
</evidence>
<evidence type="ECO:0000256" key="7">
    <source>
        <dbReference type="SAM" id="Phobius"/>
    </source>
</evidence>
<evidence type="ECO:0000259" key="8">
    <source>
        <dbReference type="Pfam" id="PF01694"/>
    </source>
</evidence>
<feature type="transmembrane region" description="Helical" evidence="7">
    <location>
        <begin position="110"/>
        <end position="130"/>
    </location>
</feature>
<dbReference type="Proteomes" id="UP000661077">
    <property type="component" value="Unassembled WGS sequence"/>
</dbReference>
<dbReference type="Pfam" id="PF01694">
    <property type="entry name" value="Rhomboid"/>
    <property type="match status" value="1"/>
</dbReference>
<feature type="transmembrane region" description="Helical" evidence="7">
    <location>
        <begin position="172"/>
        <end position="195"/>
    </location>
</feature>
<comment type="caution">
    <text evidence="9">The sequence shown here is derived from an EMBL/GenBank/DDBJ whole genome shotgun (WGS) entry which is preliminary data.</text>
</comment>